<evidence type="ECO:0000313" key="3">
    <source>
        <dbReference type="Proteomes" id="UP000621500"/>
    </source>
</evidence>
<reference evidence="2 3" key="1">
    <citation type="submission" date="2021-01" db="EMBL/GenBank/DDBJ databases">
        <title>Whole genome shotgun sequence of Plantactinospora mayteni NBRC 109088.</title>
        <authorList>
            <person name="Komaki H."/>
            <person name="Tamura T."/>
        </authorList>
    </citation>
    <scope>NUCLEOTIDE SEQUENCE [LARGE SCALE GENOMIC DNA]</scope>
    <source>
        <strain evidence="2 3">NBRC 109088</strain>
    </source>
</reference>
<evidence type="ECO:0000313" key="2">
    <source>
        <dbReference type="EMBL" id="GIG97925.1"/>
    </source>
</evidence>
<organism evidence="2 3">
    <name type="scientific">Plantactinospora mayteni</name>
    <dbReference type="NCBI Taxonomy" id="566021"/>
    <lineage>
        <taxon>Bacteria</taxon>
        <taxon>Bacillati</taxon>
        <taxon>Actinomycetota</taxon>
        <taxon>Actinomycetes</taxon>
        <taxon>Micromonosporales</taxon>
        <taxon>Micromonosporaceae</taxon>
        <taxon>Plantactinospora</taxon>
    </lineage>
</organism>
<dbReference type="EMBL" id="BONX01000031">
    <property type="protein sequence ID" value="GIG97925.1"/>
    <property type="molecule type" value="Genomic_DNA"/>
</dbReference>
<evidence type="ECO:0000256" key="1">
    <source>
        <dbReference type="SAM" id="MobiDB-lite"/>
    </source>
</evidence>
<feature type="region of interest" description="Disordered" evidence="1">
    <location>
        <begin position="30"/>
        <end position="81"/>
    </location>
</feature>
<keyword evidence="3" id="KW-1185">Reference proteome</keyword>
<gene>
    <name evidence="2" type="ORF">Pma05_44980</name>
</gene>
<proteinExistence type="predicted"/>
<name>A0ABQ4ETG3_9ACTN</name>
<comment type="caution">
    <text evidence="2">The sequence shown here is derived from an EMBL/GenBank/DDBJ whole genome shotgun (WGS) entry which is preliminary data.</text>
</comment>
<sequence>MPYQPAPVPPLSRAEFRRAVRAAVTDTAIARAANPARNHTSVRPTNRRPMWNAPTRVYLSNGRAGNLTPAQEHRARHSERV</sequence>
<dbReference type="Proteomes" id="UP000621500">
    <property type="component" value="Unassembled WGS sequence"/>
</dbReference>
<protein>
    <submittedName>
        <fullName evidence="2">Uncharacterized protein</fullName>
    </submittedName>
</protein>
<accession>A0ABQ4ETG3</accession>